<sequence>MNGKPKKVTDKGSATEIKKAVLQAQSGTISFERFTELAGAAGVAYWRTDLSSMQVDYFNQNGKLLLSEPIPEG</sequence>
<evidence type="ECO:0000313" key="1">
    <source>
        <dbReference type="EMBL" id="WYJ88262.1"/>
    </source>
</evidence>
<protein>
    <recommendedName>
        <fullName evidence="3">Phage envelope protein</fullName>
    </recommendedName>
</protein>
<evidence type="ECO:0000313" key="2">
    <source>
        <dbReference type="Proteomes" id="UP000195080"/>
    </source>
</evidence>
<organism evidence="1 2">
    <name type="scientific">Candidatus Enterococcus lemimoniae</name>
    <dbReference type="NCBI Taxonomy" id="1834167"/>
    <lineage>
        <taxon>Bacteria</taxon>
        <taxon>Bacillati</taxon>
        <taxon>Bacillota</taxon>
        <taxon>Bacilli</taxon>
        <taxon>Lactobacillales</taxon>
        <taxon>Enterococcaceae</taxon>
        <taxon>Enterococcus</taxon>
    </lineage>
</organism>
<reference evidence="2" key="1">
    <citation type="submission" date="2017-05" db="EMBL/GenBank/DDBJ databases">
        <title>The Genome Sequence of EEnterococcus faecalis 9F2_4866.</title>
        <authorList>
            <consortium name="The Broad Institute Genomics Platform"/>
            <consortium name="The Broad Institute Genomic Center for Infectious Diseases"/>
            <person name="Earl A."/>
            <person name="Manson A."/>
            <person name="Schwartman J."/>
            <person name="Gilmore M."/>
            <person name="Abouelleil A."/>
            <person name="Cao P."/>
            <person name="Chapman S."/>
            <person name="Cusick C."/>
            <person name="Shea T."/>
            <person name="Young S."/>
            <person name="Neafsey D."/>
            <person name="Nusbaum C."/>
            <person name="Birren B."/>
        </authorList>
    </citation>
    <scope>NUCLEOTIDE SEQUENCE [LARGE SCALE GENOMIC DNA]</scope>
    <source>
        <strain evidence="2">12C11_DIV0727</strain>
    </source>
</reference>
<dbReference type="Proteomes" id="UP000195080">
    <property type="component" value="Chromosome"/>
</dbReference>
<dbReference type="EMBL" id="CP147248">
    <property type="protein sequence ID" value="WYJ88262.1"/>
    <property type="molecule type" value="Genomic_DNA"/>
</dbReference>
<name>A0ABZ2TFR7_9ENTE</name>
<keyword evidence="2" id="KW-1185">Reference proteome</keyword>
<dbReference type="InterPro" id="IPR036696">
    <property type="entry name" value="YdfO-like_sf"/>
</dbReference>
<evidence type="ECO:0008006" key="3">
    <source>
        <dbReference type="Google" id="ProtNLM"/>
    </source>
</evidence>
<proteinExistence type="predicted"/>
<gene>
    <name evidence="1" type="ORF">A5866_003392</name>
</gene>
<dbReference type="SUPFAM" id="SSF160419">
    <property type="entry name" value="YdfO-like"/>
    <property type="match status" value="1"/>
</dbReference>
<dbReference type="InterPro" id="IPR009833">
    <property type="entry name" value="DUF1398"/>
</dbReference>
<dbReference type="Gene3D" id="3.30.1810.10">
    <property type="entry name" value="YdfO-like"/>
    <property type="match status" value="1"/>
</dbReference>
<accession>A0ABZ2TFR7</accession>
<dbReference type="Pfam" id="PF07166">
    <property type="entry name" value="DUF1398"/>
    <property type="match status" value="1"/>
</dbReference>